<dbReference type="GO" id="GO:0005634">
    <property type="term" value="C:nucleus"/>
    <property type="evidence" value="ECO:0007669"/>
    <property type="project" value="UniProtKB-SubCell"/>
</dbReference>
<protein>
    <recommendedName>
        <fullName evidence="6">OVATE domain-containing protein</fullName>
    </recommendedName>
</protein>
<keyword evidence="5" id="KW-0539">Nucleus</keyword>
<accession>A0AAP0JR02</accession>
<evidence type="ECO:0000313" key="7">
    <source>
        <dbReference type="EMBL" id="KAK9137402.1"/>
    </source>
</evidence>
<feature type="domain" description="OVATE" evidence="6">
    <location>
        <begin position="8"/>
        <end position="35"/>
    </location>
</feature>
<dbReference type="EMBL" id="JBBNAE010000003">
    <property type="protein sequence ID" value="KAK9137402.1"/>
    <property type="molecule type" value="Genomic_DNA"/>
</dbReference>
<comment type="subcellular location">
    <subcellularLocation>
        <location evidence="1">Nucleus</location>
    </subcellularLocation>
</comment>
<reference evidence="7 8" key="1">
    <citation type="submission" date="2024-01" db="EMBL/GenBank/DDBJ databases">
        <title>Genome assemblies of Stephania.</title>
        <authorList>
            <person name="Yang L."/>
        </authorList>
    </citation>
    <scope>NUCLEOTIDE SEQUENCE [LARGE SCALE GENOMIC DNA]</scope>
    <source>
        <strain evidence="7">QJT</strain>
        <tissue evidence="7">Leaf</tissue>
    </source>
</reference>
<sequence>MVAIDKYSHDPRKDFRDSMVEMTTANQIEDPKDLRVPVNLGHVHNDHDDGGALRLSGTLVDHREVFLDWSLVNDLYENLKSS</sequence>
<evidence type="ECO:0000256" key="5">
    <source>
        <dbReference type="ARBA" id="ARBA00023242"/>
    </source>
</evidence>
<organism evidence="7 8">
    <name type="scientific">Stephania japonica</name>
    <dbReference type="NCBI Taxonomy" id="461633"/>
    <lineage>
        <taxon>Eukaryota</taxon>
        <taxon>Viridiplantae</taxon>
        <taxon>Streptophyta</taxon>
        <taxon>Embryophyta</taxon>
        <taxon>Tracheophyta</taxon>
        <taxon>Spermatophyta</taxon>
        <taxon>Magnoliopsida</taxon>
        <taxon>Ranunculales</taxon>
        <taxon>Menispermaceae</taxon>
        <taxon>Menispermoideae</taxon>
        <taxon>Cissampelideae</taxon>
        <taxon>Stephania</taxon>
    </lineage>
</organism>
<name>A0AAP0JR02_9MAGN</name>
<keyword evidence="3" id="KW-0805">Transcription regulation</keyword>
<proteinExistence type="predicted"/>
<evidence type="ECO:0000256" key="1">
    <source>
        <dbReference type="ARBA" id="ARBA00004123"/>
    </source>
</evidence>
<keyword evidence="2" id="KW-0678">Repressor</keyword>
<comment type="caution">
    <text evidence="7">The sequence shown here is derived from an EMBL/GenBank/DDBJ whole genome shotgun (WGS) entry which is preliminary data.</text>
</comment>
<evidence type="ECO:0000313" key="8">
    <source>
        <dbReference type="Proteomes" id="UP001417504"/>
    </source>
</evidence>
<dbReference type="Proteomes" id="UP001417504">
    <property type="component" value="Unassembled WGS sequence"/>
</dbReference>
<dbReference type="InterPro" id="IPR006458">
    <property type="entry name" value="Ovate_C"/>
</dbReference>
<evidence type="ECO:0000256" key="2">
    <source>
        <dbReference type="ARBA" id="ARBA00022491"/>
    </source>
</evidence>
<evidence type="ECO:0000256" key="3">
    <source>
        <dbReference type="ARBA" id="ARBA00023015"/>
    </source>
</evidence>
<keyword evidence="4" id="KW-0804">Transcription</keyword>
<dbReference type="Pfam" id="PF04844">
    <property type="entry name" value="Ovate"/>
    <property type="match status" value="1"/>
</dbReference>
<evidence type="ECO:0000259" key="6">
    <source>
        <dbReference type="Pfam" id="PF04844"/>
    </source>
</evidence>
<evidence type="ECO:0000256" key="4">
    <source>
        <dbReference type="ARBA" id="ARBA00023163"/>
    </source>
</evidence>
<dbReference type="AlphaFoldDB" id="A0AAP0JR02"/>
<keyword evidence="8" id="KW-1185">Reference proteome</keyword>
<gene>
    <name evidence="7" type="ORF">Sjap_007996</name>
</gene>